<proteinExistence type="predicted"/>
<reference evidence="2 3" key="1">
    <citation type="submission" date="2017-03" db="EMBL/GenBank/DDBJ databases">
        <authorList>
            <person name="Afonso C.L."/>
            <person name="Miller P.J."/>
            <person name="Scott M.A."/>
            <person name="Spackman E."/>
            <person name="Goraichik I."/>
            <person name="Dimitrov K.M."/>
            <person name="Suarez D.L."/>
            <person name="Swayne D.E."/>
        </authorList>
    </citation>
    <scope>NUCLEOTIDE SEQUENCE [LARGE SCALE GENOMIC DNA]</scope>
    <source>
        <strain evidence="2 3">CECT 7066</strain>
    </source>
</reference>
<dbReference type="InterPro" id="IPR018772">
    <property type="entry name" value="Transcription_activator_HlyU"/>
</dbReference>
<dbReference type="EMBL" id="FWFV01000001">
    <property type="protein sequence ID" value="SLN15670.1"/>
    <property type="molecule type" value="Genomic_DNA"/>
</dbReference>
<dbReference type="Proteomes" id="UP000193870">
    <property type="component" value="Unassembled WGS sequence"/>
</dbReference>
<keyword evidence="3" id="KW-1185">Reference proteome</keyword>
<gene>
    <name evidence="2" type="ORF">PAM7066_00337</name>
</gene>
<protein>
    <submittedName>
        <fullName evidence="2">Transcriptional activator HlyU</fullName>
    </submittedName>
</protein>
<sequence length="92" mass="10236">MSILSKLFGRSGDKSAPEEESVSYKGFKIRPAPIVEGSEYRLGAWIEKDIDGELRTHHLVRADMTTSRETAVDAAIAKAKLVIDEQGERLFD</sequence>
<accession>A0A1Y5RIJ2</accession>
<feature type="region of interest" description="Disordered" evidence="1">
    <location>
        <begin position="1"/>
        <end position="23"/>
    </location>
</feature>
<dbReference type="OrthoDB" id="9800971at2"/>
<dbReference type="Pfam" id="PF10115">
    <property type="entry name" value="HlyU"/>
    <property type="match status" value="1"/>
</dbReference>
<organism evidence="2 3">
    <name type="scientific">Palleronia marisminoris</name>
    <dbReference type="NCBI Taxonomy" id="315423"/>
    <lineage>
        <taxon>Bacteria</taxon>
        <taxon>Pseudomonadati</taxon>
        <taxon>Pseudomonadota</taxon>
        <taxon>Alphaproteobacteria</taxon>
        <taxon>Rhodobacterales</taxon>
        <taxon>Roseobacteraceae</taxon>
        <taxon>Palleronia</taxon>
    </lineage>
</organism>
<evidence type="ECO:0000256" key="1">
    <source>
        <dbReference type="SAM" id="MobiDB-lite"/>
    </source>
</evidence>
<evidence type="ECO:0000313" key="3">
    <source>
        <dbReference type="Proteomes" id="UP000193870"/>
    </source>
</evidence>
<name>A0A1Y5RIJ2_9RHOB</name>
<evidence type="ECO:0000313" key="2">
    <source>
        <dbReference type="EMBL" id="SLN15670.1"/>
    </source>
</evidence>
<dbReference type="STRING" id="315423.SAMN04488020_101337"/>
<dbReference type="AlphaFoldDB" id="A0A1Y5RIJ2"/>
<dbReference type="RefSeq" id="WP_085852369.1">
    <property type="nucleotide sequence ID" value="NZ_FOPF01000001.1"/>
</dbReference>